<feature type="transmembrane region" description="Helical" evidence="1">
    <location>
        <begin position="68"/>
        <end position="86"/>
    </location>
</feature>
<evidence type="ECO:0000256" key="1">
    <source>
        <dbReference type="SAM" id="Phobius"/>
    </source>
</evidence>
<proteinExistence type="predicted"/>
<keyword evidence="1" id="KW-1133">Transmembrane helix</keyword>
<comment type="caution">
    <text evidence="2">The sequence shown here is derived from an EMBL/GenBank/DDBJ whole genome shotgun (WGS) entry which is preliminary data.</text>
</comment>
<feature type="transmembrane region" description="Helical" evidence="1">
    <location>
        <begin position="38"/>
        <end position="56"/>
    </location>
</feature>
<gene>
    <name evidence="2" type="ORF">BG61_20895</name>
</gene>
<keyword evidence="3" id="KW-1185">Reference proteome</keyword>
<dbReference type="Proteomes" id="UP000027466">
    <property type="component" value="Unassembled WGS sequence"/>
</dbReference>
<evidence type="ECO:0008006" key="4">
    <source>
        <dbReference type="Google" id="ProtNLM"/>
    </source>
</evidence>
<organism evidence="2 3">
    <name type="scientific">Caballeronia glathei</name>
    <dbReference type="NCBI Taxonomy" id="60547"/>
    <lineage>
        <taxon>Bacteria</taxon>
        <taxon>Pseudomonadati</taxon>
        <taxon>Pseudomonadota</taxon>
        <taxon>Betaproteobacteria</taxon>
        <taxon>Burkholderiales</taxon>
        <taxon>Burkholderiaceae</taxon>
        <taxon>Caballeronia</taxon>
    </lineage>
</organism>
<reference evidence="2 3" key="1">
    <citation type="submission" date="2014-03" db="EMBL/GenBank/DDBJ databases">
        <title>Draft Genome Sequences of Four Burkholderia Strains.</title>
        <authorList>
            <person name="Liu X.Y."/>
            <person name="Li C.X."/>
            <person name="Xu J.H."/>
        </authorList>
    </citation>
    <scope>NUCLEOTIDE SEQUENCE [LARGE SCALE GENOMIC DNA]</scope>
    <source>
        <strain evidence="2 3">DSM 50014</strain>
    </source>
</reference>
<evidence type="ECO:0000313" key="3">
    <source>
        <dbReference type="Proteomes" id="UP000027466"/>
    </source>
</evidence>
<dbReference type="RefSeq" id="WP_035936399.1">
    <property type="nucleotide sequence ID" value="NZ_CADFFX010000009.1"/>
</dbReference>
<keyword evidence="1" id="KW-0472">Membrane</keyword>
<protein>
    <recommendedName>
        <fullName evidence="4">Transmembrane protein</fullName>
    </recommendedName>
</protein>
<dbReference type="EMBL" id="JFHC01000031">
    <property type="protein sequence ID" value="KDR41164.1"/>
    <property type="molecule type" value="Genomic_DNA"/>
</dbReference>
<name>A0A069PMR1_9BURK</name>
<keyword evidence="1" id="KW-0812">Transmembrane</keyword>
<sequence length="102" mass="11240">MNLMSLVVALVAGIILFEPFTRAPVSRSMRVAACRNRAMRSFMQAGVAIMASLMIATSQPAPERLSPLLLFGVAALLALAGVYWIVRGARLLKPRRMFIERH</sequence>
<accession>A0A069PMR1</accession>
<dbReference type="AlphaFoldDB" id="A0A069PMR1"/>
<evidence type="ECO:0000313" key="2">
    <source>
        <dbReference type="EMBL" id="KDR41164.1"/>
    </source>
</evidence>